<gene>
    <name evidence="1" type="ORF">DERF_001583</name>
</gene>
<evidence type="ECO:0000313" key="2">
    <source>
        <dbReference type="Proteomes" id="UP000790347"/>
    </source>
</evidence>
<keyword evidence="2" id="KW-1185">Reference proteome</keyword>
<reference evidence="1" key="1">
    <citation type="submission" date="2013-05" db="EMBL/GenBank/DDBJ databases">
        <authorList>
            <person name="Yim A.K.Y."/>
            <person name="Chan T.F."/>
            <person name="Ji K.M."/>
            <person name="Liu X.Y."/>
            <person name="Zhou J.W."/>
            <person name="Li R.Q."/>
            <person name="Yang K.Y."/>
            <person name="Li J."/>
            <person name="Li M."/>
            <person name="Law P.T.W."/>
            <person name="Wu Y.L."/>
            <person name="Cai Z.L."/>
            <person name="Qin H."/>
            <person name="Bao Y."/>
            <person name="Leung R.K.K."/>
            <person name="Ng P.K.S."/>
            <person name="Zou J."/>
            <person name="Zhong X.J."/>
            <person name="Ran P.X."/>
            <person name="Zhong N.S."/>
            <person name="Liu Z.G."/>
            <person name="Tsui S.K.W."/>
        </authorList>
    </citation>
    <scope>NUCLEOTIDE SEQUENCE</scope>
    <source>
        <strain evidence="1">Derf</strain>
        <tissue evidence="1">Whole organism</tissue>
    </source>
</reference>
<accession>A0A922LD16</accession>
<name>A0A922LD16_DERFA</name>
<protein>
    <submittedName>
        <fullName evidence="1">Uncharacterized protein</fullName>
    </submittedName>
</protein>
<dbReference type="EMBL" id="ASGP02000001">
    <property type="protein sequence ID" value="KAH9527575.1"/>
    <property type="molecule type" value="Genomic_DNA"/>
</dbReference>
<evidence type="ECO:0000313" key="1">
    <source>
        <dbReference type="EMBL" id="KAH9527575.1"/>
    </source>
</evidence>
<comment type="caution">
    <text evidence="1">The sequence shown here is derived from an EMBL/GenBank/DDBJ whole genome shotgun (WGS) entry which is preliminary data.</text>
</comment>
<dbReference type="Proteomes" id="UP000790347">
    <property type="component" value="Unassembled WGS sequence"/>
</dbReference>
<proteinExistence type="predicted"/>
<organism evidence="1 2">
    <name type="scientific">Dermatophagoides farinae</name>
    <name type="common">American house dust mite</name>
    <dbReference type="NCBI Taxonomy" id="6954"/>
    <lineage>
        <taxon>Eukaryota</taxon>
        <taxon>Metazoa</taxon>
        <taxon>Ecdysozoa</taxon>
        <taxon>Arthropoda</taxon>
        <taxon>Chelicerata</taxon>
        <taxon>Arachnida</taxon>
        <taxon>Acari</taxon>
        <taxon>Acariformes</taxon>
        <taxon>Sarcoptiformes</taxon>
        <taxon>Astigmata</taxon>
        <taxon>Psoroptidia</taxon>
        <taxon>Analgoidea</taxon>
        <taxon>Pyroglyphidae</taxon>
        <taxon>Dermatophagoidinae</taxon>
        <taxon>Dermatophagoides</taxon>
    </lineage>
</organism>
<sequence>MNAYSYVYMKCTYYHFVTRHFMNHFCNIIDGVVSNNVNNNIKTLDGIDICKNILQAKKTDAQIGRFDLYIK</sequence>
<dbReference type="AlphaFoldDB" id="A0A922LD16"/>
<reference evidence="1" key="2">
    <citation type="journal article" date="2022" name="Res Sq">
        <title>Comparative Genomics Reveals Insights into the Divergent Evolution of Astigmatic Mites and Household Pest Adaptations.</title>
        <authorList>
            <person name="Xiong Q."/>
            <person name="Wan A.T.-Y."/>
            <person name="Liu X.-Y."/>
            <person name="Fung C.S.-H."/>
            <person name="Xiao X."/>
            <person name="Malainual N."/>
            <person name="Hou J."/>
            <person name="Wang L."/>
            <person name="Wang M."/>
            <person name="Yang K."/>
            <person name="Cui Y."/>
            <person name="Leung E."/>
            <person name="Nong W."/>
            <person name="Shin S.-K."/>
            <person name="Au S."/>
            <person name="Jeong K.Y."/>
            <person name="Chew F.T."/>
            <person name="Hui J."/>
            <person name="Leung T.F."/>
            <person name="Tungtrongchitr A."/>
            <person name="Zhong N."/>
            <person name="Liu Z."/>
            <person name="Tsui S."/>
        </authorList>
    </citation>
    <scope>NUCLEOTIDE SEQUENCE</scope>
    <source>
        <strain evidence="1">Derf</strain>
        <tissue evidence="1">Whole organism</tissue>
    </source>
</reference>